<reference evidence="2 3" key="1">
    <citation type="submission" date="2013-11" db="EMBL/GenBank/DDBJ databases">
        <title>Draft genome of the bovine lungworm Dictyocaulus viviparus.</title>
        <authorList>
            <person name="Mitreva M."/>
        </authorList>
    </citation>
    <scope>NUCLEOTIDE SEQUENCE [LARGE SCALE GENOMIC DNA]</scope>
    <source>
        <strain evidence="2 3">HannoverDv2000</strain>
    </source>
</reference>
<dbReference type="EMBL" id="KN716249">
    <property type="protein sequence ID" value="KJH48978.1"/>
    <property type="molecule type" value="Genomic_DNA"/>
</dbReference>
<gene>
    <name evidence="2" type="ORF">DICVIV_04877</name>
</gene>
<reference evidence="3" key="2">
    <citation type="journal article" date="2016" name="Sci. Rep.">
        <title>Dictyocaulus viviparus genome, variome and transcriptome elucidate lungworm biology and support future intervention.</title>
        <authorList>
            <person name="McNulty S.N."/>
            <person name="Strube C."/>
            <person name="Rosa B.A."/>
            <person name="Martin J.C."/>
            <person name="Tyagi R."/>
            <person name="Choi Y.J."/>
            <person name="Wang Q."/>
            <person name="Hallsworth Pepin K."/>
            <person name="Zhang X."/>
            <person name="Ozersky P."/>
            <person name="Wilson R.K."/>
            <person name="Sternberg P.W."/>
            <person name="Gasser R.B."/>
            <person name="Mitreva M."/>
        </authorList>
    </citation>
    <scope>NUCLEOTIDE SEQUENCE [LARGE SCALE GENOMIC DNA]</scope>
    <source>
        <strain evidence="3">HannoverDv2000</strain>
    </source>
</reference>
<keyword evidence="3" id="KW-1185">Reference proteome</keyword>
<dbReference type="AlphaFoldDB" id="A0A0D8XWF6"/>
<feature type="region of interest" description="Disordered" evidence="1">
    <location>
        <begin position="56"/>
        <end position="76"/>
    </location>
</feature>
<name>A0A0D8XWF6_DICVI</name>
<dbReference type="Proteomes" id="UP000053766">
    <property type="component" value="Unassembled WGS sequence"/>
</dbReference>
<organism evidence="2 3">
    <name type="scientific">Dictyocaulus viviparus</name>
    <name type="common">Bovine lungworm</name>
    <dbReference type="NCBI Taxonomy" id="29172"/>
    <lineage>
        <taxon>Eukaryota</taxon>
        <taxon>Metazoa</taxon>
        <taxon>Ecdysozoa</taxon>
        <taxon>Nematoda</taxon>
        <taxon>Chromadorea</taxon>
        <taxon>Rhabditida</taxon>
        <taxon>Rhabditina</taxon>
        <taxon>Rhabditomorpha</taxon>
        <taxon>Strongyloidea</taxon>
        <taxon>Metastrongylidae</taxon>
        <taxon>Dictyocaulus</taxon>
    </lineage>
</organism>
<protein>
    <submittedName>
        <fullName evidence="2">Uncharacterized protein</fullName>
    </submittedName>
</protein>
<evidence type="ECO:0000256" key="1">
    <source>
        <dbReference type="SAM" id="MobiDB-lite"/>
    </source>
</evidence>
<evidence type="ECO:0000313" key="2">
    <source>
        <dbReference type="EMBL" id="KJH48978.1"/>
    </source>
</evidence>
<accession>A0A0D8XWF6</accession>
<dbReference type="OrthoDB" id="5815739at2759"/>
<evidence type="ECO:0000313" key="3">
    <source>
        <dbReference type="Proteomes" id="UP000053766"/>
    </source>
</evidence>
<proteinExistence type="predicted"/>
<sequence>MALLTATQPRIPLLFRKSWNSHDVYGVANPAVNVAVSADVSTSHCVQFRHAIKTERTHERYSQPATKGGLGGNNELSVRASAPMQMGRALPQLPADMYSVIDKGQKTNVTFADEGGNPMYESIDPENDLNIDPLYSKVGDLTSVRQERKYDYPIFSGRKISVNPISHDDMVYQSASQIYTIGGSEDPYSSITFEPRRTCRGADRDEDSSVIYDPGYARVKPEVSKSSQYSLCMERTEREVDQLYSKIRRPPLDFRDEMKPIPGPSRVTMDEIMEGGLEPDNGDVESVSSREPSYRYITVRENADVVRERLRQQGQLTPSIREHYYSVIGNEYETVGDALSSTYGAVLLPRDQGINSLNVSTTLVQDDFVPPPPTSPIPERMPIRENTKITYISSTSHSSKCRSPACDVSLEPKASLSFECSSSLANSFNNGCLCEGVEPNSSDSTMRRNWNTASLNTATSFAGLDPIYPLSASHPLSSCVANTSIARNKDRSSEDGRNSQKPAEKLNSFALRRGNIGANSNSIFRYERVESNNFKIFCDKISLITPIWQLGDADENGDR</sequence>